<dbReference type="RefSeq" id="WP_075054394.1">
    <property type="nucleotide sequence ID" value="NZ_CP007536.1"/>
</dbReference>
<keyword evidence="4 6" id="KW-1133">Transmembrane helix</keyword>
<proteinExistence type="predicted"/>
<dbReference type="KEGG" id="nvn:NVIE_011420"/>
<evidence type="ECO:0000256" key="6">
    <source>
        <dbReference type="SAM" id="Phobius"/>
    </source>
</evidence>
<name>A0A060HQC1_9ARCH</name>
<reference evidence="8 9" key="1">
    <citation type="journal article" date="2014" name="Int. J. Syst. Evol. Microbiol.">
        <title>Nitrososphaera viennensis gen. nov., sp. nov., an aerobic and mesophilic, ammonia-oxidizing archaeon from soil and a member of the archaeal phylum Thaumarchaeota.</title>
        <authorList>
            <person name="Stieglmeier M."/>
            <person name="Klingl A."/>
            <person name="Alves R.J."/>
            <person name="Rittmann S.K."/>
            <person name="Melcher M."/>
            <person name="Leisch N."/>
            <person name="Schleper C."/>
        </authorList>
    </citation>
    <scope>NUCLEOTIDE SEQUENCE [LARGE SCALE GENOMIC DNA]</scope>
    <source>
        <strain evidence="8">EN76</strain>
    </source>
</reference>
<dbReference type="GO" id="GO:0005886">
    <property type="term" value="C:plasma membrane"/>
    <property type="evidence" value="ECO:0007669"/>
    <property type="project" value="UniProtKB-SubCell"/>
</dbReference>
<keyword evidence="2" id="KW-1003">Cell membrane</keyword>
<comment type="subcellular location">
    <subcellularLocation>
        <location evidence="1">Cell membrane</location>
        <topology evidence="1">Multi-pass membrane protein</topology>
    </subcellularLocation>
</comment>
<keyword evidence="5 6" id="KW-0472">Membrane</keyword>
<evidence type="ECO:0000313" key="8">
    <source>
        <dbReference type="EMBL" id="AIC15372.1"/>
    </source>
</evidence>
<dbReference type="OrthoDB" id="288430at2157"/>
<keyword evidence="3 6" id="KW-0812">Transmembrane</keyword>
<evidence type="ECO:0000256" key="1">
    <source>
        <dbReference type="ARBA" id="ARBA00004651"/>
    </source>
</evidence>
<accession>A0A060HQC1</accession>
<dbReference type="PANTHER" id="PTHR36115">
    <property type="entry name" value="PROLINE-RICH ANTIGEN HOMOLOG-RELATED"/>
    <property type="match status" value="1"/>
</dbReference>
<dbReference type="InterPro" id="IPR010432">
    <property type="entry name" value="RDD"/>
</dbReference>
<evidence type="ECO:0000256" key="2">
    <source>
        <dbReference type="ARBA" id="ARBA00022475"/>
    </source>
</evidence>
<feature type="transmembrane region" description="Helical" evidence="6">
    <location>
        <begin position="25"/>
        <end position="48"/>
    </location>
</feature>
<gene>
    <name evidence="8" type="ORF">NVIE_011420</name>
</gene>
<feature type="domain" description="RDD" evidence="7">
    <location>
        <begin position="19"/>
        <end position="144"/>
    </location>
</feature>
<dbReference type="Pfam" id="PF06271">
    <property type="entry name" value="RDD"/>
    <property type="match status" value="1"/>
</dbReference>
<dbReference type="Proteomes" id="UP000027093">
    <property type="component" value="Chromosome"/>
</dbReference>
<sequence length="171" mass="19111">MSSETPAPSSGSQPELVLARWSDRFFAWLIDFIIVQVALGAIFAAAAFPFWFGDFSRADRFFWGDGPVRYAITSAVFFAYWTFFESTKGQSIGKMVLKIRTVDLAGRPVDTKGAAIQSFGKAFLLPIDVVLGWIFTNDKRQRLFNRASDTIVIKETTVSTTQQPGASYRKD</sequence>
<dbReference type="GeneID" id="74946400"/>
<evidence type="ECO:0000256" key="3">
    <source>
        <dbReference type="ARBA" id="ARBA00022692"/>
    </source>
</evidence>
<evidence type="ECO:0000313" key="9">
    <source>
        <dbReference type="Proteomes" id="UP000027093"/>
    </source>
</evidence>
<evidence type="ECO:0000259" key="7">
    <source>
        <dbReference type="Pfam" id="PF06271"/>
    </source>
</evidence>
<evidence type="ECO:0000256" key="4">
    <source>
        <dbReference type="ARBA" id="ARBA00022989"/>
    </source>
</evidence>
<dbReference type="AlphaFoldDB" id="A0A060HQC1"/>
<evidence type="ECO:0000256" key="5">
    <source>
        <dbReference type="ARBA" id="ARBA00023136"/>
    </source>
</evidence>
<dbReference type="InterPro" id="IPR051791">
    <property type="entry name" value="Pra-immunoreactive"/>
</dbReference>
<organism evidence="8 9">
    <name type="scientific">Nitrososphaera viennensis EN76</name>
    <dbReference type="NCBI Taxonomy" id="926571"/>
    <lineage>
        <taxon>Archaea</taxon>
        <taxon>Nitrososphaerota</taxon>
        <taxon>Nitrososphaeria</taxon>
        <taxon>Nitrososphaerales</taxon>
        <taxon>Nitrososphaeraceae</taxon>
        <taxon>Nitrososphaera</taxon>
    </lineage>
</organism>
<keyword evidence="9" id="KW-1185">Reference proteome</keyword>
<dbReference type="EMBL" id="CP007536">
    <property type="protein sequence ID" value="AIC15372.1"/>
    <property type="molecule type" value="Genomic_DNA"/>
</dbReference>
<feature type="transmembrane region" description="Helical" evidence="6">
    <location>
        <begin position="68"/>
        <end position="84"/>
    </location>
</feature>
<dbReference type="HOGENOM" id="CLU_104051_0_0_2"/>
<protein>
    <submittedName>
        <fullName evidence="8">RDD family protein</fullName>
    </submittedName>
</protein>